<evidence type="ECO:0000313" key="2">
    <source>
        <dbReference type="Proteomes" id="UP000011115"/>
    </source>
</evidence>
<dbReference type="InParanoid" id="M1AQ12"/>
<reference evidence="1" key="2">
    <citation type="submission" date="2015-06" db="UniProtKB">
        <authorList>
            <consortium name="EnsemblPlants"/>
        </authorList>
    </citation>
    <scope>IDENTIFICATION</scope>
    <source>
        <strain evidence="1">DM1-3 516 R44</strain>
    </source>
</reference>
<reference evidence="2" key="1">
    <citation type="journal article" date="2011" name="Nature">
        <title>Genome sequence and analysis of the tuber crop potato.</title>
        <authorList>
            <consortium name="The Potato Genome Sequencing Consortium"/>
        </authorList>
    </citation>
    <scope>NUCLEOTIDE SEQUENCE [LARGE SCALE GENOMIC DNA]</scope>
    <source>
        <strain evidence="2">cv. DM1-3 516 R44</strain>
    </source>
</reference>
<sequence>MLKYIPEAVNQQFPVHLTVYHPLHSIIHYLGHCNMTTTSTGSEQNIIVSPIILFLLPYLPNTTTCHKELTSKMILQNHFTSKAIFIVMQIPSAQDT</sequence>
<evidence type="ECO:0000313" key="1">
    <source>
        <dbReference type="EnsemblPlants" id="PGSC0003DMT400027668"/>
    </source>
</evidence>
<proteinExistence type="predicted"/>
<dbReference type="AlphaFoldDB" id="M1AQ12"/>
<dbReference type="EnsemblPlants" id="PGSC0003DMT400027668">
    <property type="protein sequence ID" value="PGSC0003DMT400027668"/>
    <property type="gene ID" value="PGSC0003DMG401010667"/>
</dbReference>
<dbReference type="Gramene" id="PGSC0003DMT400027668">
    <property type="protein sequence ID" value="PGSC0003DMT400027668"/>
    <property type="gene ID" value="PGSC0003DMG401010667"/>
</dbReference>
<dbReference type="HOGENOM" id="CLU_2363722_0_0_1"/>
<dbReference type="PaxDb" id="4113-PGSC0003DMT400027668"/>
<keyword evidence="2" id="KW-1185">Reference proteome</keyword>
<organism evidence="1 2">
    <name type="scientific">Solanum tuberosum</name>
    <name type="common">Potato</name>
    <dbReference type="NCBI Taxonomy" id="4113"/>
    <lineage>
        <taxon>Eukaryota</taxon>
        <taxon>Viridiplantae</taxon>
        <taxon>Streptophyta</taxon>
        <taxon>Embryophyta</taxon>
        <taxon>Tracheophyta</taxon>
        <taxon>Spermatophyta</taxon>
        <taxon>Magnoliopsida</taxon>
        <taxon>eudicotyledons</taxon>
        <taxon>Gunneridae</taxon>
        <taxon>Pentapetalae</taxon>
        <taxon>asterids</taxon>
        <taxon>lamiids</taxon>
        <taxon>Solanales</taxon>
        <taxon>Solanaceae</taxon>
        <taxon>Solanoideae</taxon>
        <taxon>Solaneae</taxon>
        <taxon>Solanum</taxon>
    </lineage>
</organism>
<protein>
    <submittedName>
        <fullName evidence="1">Uncharacterized protein</fullName>
    </submittedName>
</protein>
<dbReference type="Proteomes" id="UP000011115">
    <property type="component" value="Unassembled WGS sequence"/>
</dbReference>
<accession>M1AQ12</accession>
<name>M1AQ12_SOLTU</name>